<dbReference type="InterPro" id="IPR050430">
    <property type="entry name" value="Peptidase_S1"/>
</dbReference>
<dbReference type="GO" id="GO:0004252">
    <property type="term" value="F:serine-type endopeptidase activity"/>
    <property type="evidence" value="ECO:0007669"/>
    <property type="project" value="InterPro"/>
</dbReference>
<dbReference type="OMA" id="GHNCPAF"/>
<evidence type="ECO:0000259" key="7">
    <source>
        <dbReference type="PROSITE" id="PS50240"/>
    </source>
</evidence>
<feature type="signal peptide" evidence="6">
    <location>
        <begin position="1"/>
        <end position="22"/>
    </location>
</feature>
<organism evidence="8 9">
    <name type="scientific">Drosophila guanche</name>
    <name type="common">Fruit fly</name>
    <dbReference type="NCBI Taxonomy" id="7266"/>
    <lineage>
        <taxon>Eukaryota</taxon>
        <taxon>Metazoa</taxon>
        <taxon>Ecdysozoa</taxon>
        <taxon>Arthropoda</taxon>
        <taxon>Hexapoda</taxon>
        <taxon>Insecta</taxon>
        <taxon>Pterygota</taxon>
        <taxon>Neoptera</taxon>
        <taxon>Endopterygota</taxon>
        <taxon>Diptera</taxon>
        <taxon>Brachycera</taxon>
        <taxon>Muscomorpha</taxon>
        <taxon>Ephydroidea</taxon>
        <taxon>Drosophilidae</taxon>
        <taxon>Drosophila</taxon>
        <taxon>Sophophora</taxon>
    </lineage>
</organism>
<keyword evidence="5" id="KW-1015">Disulfide bond</keyword>
<keyword evidence="1" id="KW-0645">Protease</keyword>
<keyword evidence="9" id="KW-1185">Reference proteome</keyword>
<dbReference type="Gene3D" id="2.40.10.10">
    <property type="entry name" value="Trypsin-like serine proteases"/>
    <property type="match status" value="2"/>
</dbReference>
<evidence type="ECO:0000256" key="4">
    <source>
        <dbReference type="ARBA" id="ARBA00022825"/>
    </source>
</evidence>
<keyword evidence="3" id="KW-0378">Hydrolase</keyword>
<dbReference type="InterPro" id="IPR001254">
    <property type="entry name" value="Trypsin_dom"/>
</dbReference>
<dbReference type="Pfam" id="PF00089">
    <property type="entry name" value="Trypsin"/>
    <property type="match status" value="1"/>
</dbReference>
<accession>A0A3B0K587</accession>
<proteinExistence type="predicted"/>
<dbReference type="EMBL" id="OUUW01000005">
    <property type="protein sequence ID" value="SPP80786.1"/>
    <property type="molecule type" value="Genomic_DNA"/>
</dbReference>
<dbReference type="InterPro" id="IPR043504">
    <property type="entry name" value="Peptidase_S1_PA_chymotrypsin"/>
</dbReference>
<feature type="domain" description="Peptidase S1" evidence="7">
    <location>
        <begin position="66"/>
        <end position="288"/>
    </location>
</feature>
<dbReference type="Proteomes" id="UP000268350">
    <property type="component" value="Unassembled WGS sequence"/>
</dbReference>
<dbReference type="SUPFAM" id="SSF50494">
    <property type="entry name" value="Trypsin-like serine proteases"/>
    <property type="match status" value="1"/>
</dbReference>
<keyword evidence="4" id="KW-0720">Serine protease</keyword>
<dbReference type="PANTHER" id="PTHR24276">
    <property type="entry name" value="POLYSERASE-RELATED"/>
    <property type="match status" value="1"/>
</dbReference>
<protein>
    <recommendedName>
        <fullName evidence="7">Peptidase S1 domain-containing protein</fullName>
    </recommendedName>
</protein>
<dbReference type="PROSITE" id="PS50240">
    <property type="entry name" value="TRYPSIN_DOM"/>
    <property type="match status" value="1"/>
</dbReference>
<evidence type="ECO:0000256" key="1">
    <source>
        <dbReference type="ARBA" id="ARBA00022670"/>
    </source>
</evidence>
<evidence type="ECO:0000256" key="6">
    <source>
        <dbReference type="SAM" id="SignalP"/>
    </source>
</evidence>
<keyword evidence="2 6" id="KW-0732">Signal</keyword>
<reference evidence="9" key="1">
    <citation type="submission" date="2018-01" db="EMBL/GenBank/DDBJ databases">
        <authorList>
            <person name="Alioto T."/>
            <person name="Alioto T."/>
        </authorList>
    </citation>
    <scope>NUCLEOTIDE SEQUENCE [LARGE SCALE GENOMIC DNA]</scope>
</reference>
<dbReference type="OrthoDB" id="7883244at2759"/>
<evidence type="ECO:0000256" key="3">
    <source>
        <dbReference type="ARBA" id="ARBA00022801"/>
    </source>
</evidence>
<name>A0A3B0K587_DROGU</name>
<feature type="chain" id="PRO_5017227588" description="Peptidase S1 domain-containing protein" evidence="6">
    <location>
        <begin position="23"/>
        <end position="300"/>
    </location>
</feature>
<dbReference type="InterPro" id="IPR009003">
    <property type="entry name" value="Peptidase_S1_PA"/>
</dbReference>
<dbReference type="GO" id="GO:0006508">
    <property type="term" value="P:proteolysis"/>
    <property type="evidence" value="ECO:0007669"/>
    <property type="project" value="UniProtKB-KW"/>
</dbReference>
<dbReference type="PANTHER" id="PTHR24276:SF94">
    <property type="entry name" value="AT20289P-RELATED"/>
    <property type="match status" value="1"/>
</dbReference>
<evidence type="ECO:0000313" key="9">
    <source>
        <dbReference type="Proteomes" id="UP000268350"/>
    </source>
</evidence>
<evidence type="ECO:0000313" key="8">
    <source>
        <dbReference type="EMBL" id="SPP80786.1"/>
    </source>
</evidence>
<evidence type="ECO:0000256" key="2">
    <source>
        <dbReference type="ARBA" id="ARBA00022729"/>
    </source>
</evidence>
<sequence length="300" mass="34014">MAMSRLLLLQFLLMLAVLMVWSKTKKPTYHYHRSLYSKYAAQHNPRIQSGYKRHHPVYPKVKATPAFGTSKEPQIKIGSSGMQVPLHDLLVRVYNDGEFLCVGTLIAERLIATAATCFANVEIRDLTIKTYTNEVMEVMQKNTTKYFRLDNKSLLSILELKHSAANESVTTSQAKLCDTTLQPRFIVELPTYIRTRHSVHTQTTEVLSLEECRKRMKDPSGKVISDTMICVKNRKYSAKCQNTFGNPLIYNGMICAINVMGHNCPKPFGVDVYDMLYNAADFVGEKMKFIASAKLDDDIA</sequence>
<evidence type="ECO:0000256" key="5">
    <source>
        <dbReference type="ARBA" id="ARBA00023157"/>
    </source>
</evidence>
<dbReference type="STRING" id="7266.A0A3B0K587"/>
<gene>
    <name evidence="8" type="ORF">DGUA_6G005714</name>
</gene>
<dbReference type="AlphaFoldDB" id="A0A3B0K587"/>